<feature type="compositionally biased region" description="Basic residues" evidence="1">
    <location>
        <begin position="235"/>
        <end position="247"/>
    </location>
</feature>
<feature type="region of interest" description="Disordered" evidence="1">
    <location>
        <begin position="1"/>
        <end position="40"/>
    </location>
</feature>
<sequence length="401" mass="47261">MATRPRRLRNLNHEEEDDAEPFQEGHENLTDNENDDNFQGPPDIDGLLARMPRHQPRSPIKIIWPNGELRQVLGDFRVSNLLELQGGKKMVGTDENGVPNERSASILGQHLEQIAEKPSLAPLHIQRWDNDLFKTHKEKIIKDVEEKFAFPRQTIQLTRDWILRIVNNRWRAYKSKLKKQYFNREERSLDEIIKGKPPTVNEHQWRALVGFWCQEPHKKICAINSRCAKEQKNTHTTRRKSHARLKKHMEDERKRKVNRLEVWEVAHKKKNGRYTTDKVEALIEMSSDELEKKKQNNGTLSAQDFNEVFNEVVAKEVKPRGYYDDKYWSQVRVSQGVTFVTQTEEEIRYKEKVNAMDNKTQHMSGLMKRWLVFMSKKFPQEDFFDEMEAALQDDEFLAGGS</sequence>
<dbReference type="STRING" id="4540.A0A3L6PNE6"/>
<feature type="compositionally biased region" description="Basic residues" evidence="1">
    <location>
        <begin position="1"/>
        <end position="10"/>
    </location>
</feature>
<evidence type="ECO:0000313" key="3">
    <source>
        <dbReference type="Proteomes" id="UP000275267"/>
    </source>
</evidence>
<dbReference type="PANTHER" id="PTHR33144">
    <property type="entry name" value="OS10G0409366 PROTEIN-RELATED"/>
    <property type="match status" value="1"/>
</dbReference>
<dbReference type="OrthoDB" id="694700at2759"/>
<dbReference type="AlphaFoldDB" id="A0A3L6PNE6"/>
<feature type="region of interest" description="Disordered" evidence="1">
    <location>
        <begin position="232"/>
        <end position="251"/>
    </location>
</feature>
<evidence type="ECO:0008006" key="4">
    <source>
        <dbReference type="Google" id="ProtNLM"/>
    </source>
</evidence>
<reference evidence="3" key="1">
    <citation type="journal article" date="2019" name="Nat. Commun.">
        <title>The genome of broomcorn millet.</title>
        <authorList>
            <person name="Zou C."/>
            <person name="Miki D."/>
            <person name="Li D."/>
            <person name="Tang Q."/>
            <person name="Xiao L."/>
            <person name="Rajput S."/>
            <person name="Deng P."/>
            <person name="Jia W."/>
            <person name="Huang R."/>
            <person name="Zhang M."/>
            <person name="Sun Y."/>
            <person name="Hu J."/>
            <person name="Fu X."/>
            <person name="Schnable P.S."/>
            <person name="Li F."/>
            <person name="Zhang H."/>
            <person name="Feng B."/>
            <person name="Zhu X."/>
            <person name="Liu R."/>
            <person name="Schnable J.C."/>
            <person name="Zhu J.-K."/>
            <person name="Zhang H."/>
        </authorList>
    </citation>
    <scope>NUCLEOTIDE SEQUENCE [LARGE SCALE GENOMIC DNA]</scope>
</reference>
<gene>
    <name evidence="2" type="ORF">C2845_PM14G09490</name>
</gene>
<organism evidence="2 3">
    <name type="scientific">Panicum miliaceum</name>
    <name type="common">Proso millet</name>
    <name type="synonym">Broomcorn millet</name>
    <dbReference type="NCBI Taxonomy" id="4540"/>
    <lineage>
        <taxon>Eukaryota</taxon>
        <taxon>Viridiplantae</taxon>
        <taxon>Streptophyta</taxon>
        <taxon>Embryophyta</taxon>
        <taxon>Tracheophyta</taxon>
        <taxon>Spermatophyta</taxon>
        <taxon>Magnoliopsida</taxon>
        <taxon>Liliopsida</taxon>
        <taxon>Poales</taxon>
        <taxon>Poaceae</taxon>
        <taxon>PACMAD clade</taxon>
        <taxon>Panicoideae</taxon>
        <taxon>Panicodae</taxon>
        <taxon>Paniceae</taxon>
        <taxon>Panicinae</taxon>
        <taxon>Panicum</taxon>
        <taxon>Panicum sect. Panicum</taxon>
    </lineage>
</organism>
<dbReference type="InterPro" id="IPR004252">
    <property type="entry name" value="Probable_transposase_24"/>
</dbReference>
<name>A0A3L6PNE6_PANMI</name>
<dbReference type="EMBL" id="PQIB02000016">
    <property type="protein sequence ID" value="RLM61371.1"/>
    <property type="molecule type" value="Genomic_DNA"/>
</dbReference>
<accession>A0A3L6PNE6</accession>
<keyword evidence="3" id="KW-1185">Reference proteome</keyword>
<evidence type="ECO:0000313" key="2">
    <source>
        <dbReference type="EMBL" id="RLM61371.1"/>
    </source>
</evidence>
<dbReference type="Pfam" id="PF03004">
    <property type="entry name" value="Transposase_24"/>
    <property type="match status" value="1"/>
</dbReference>
<evidence type="ECO:0000256" key="1">
    <source>
        <dbReference type="SAM" id="MobiDB-lite"/>
    </source>
</evidence>
<dbReference type="PANTHER" id="PTHR33144:SF51">
    <property type="entry name" value="TRANSPOSASE TNP1_EN_SPM-LIKE DOMAIN-CONTAINING PROTEIN"/>
    <property type="match status" value="1"/>
</dbReference>
<comment type="caution">
    <text evidence="2">The sequence shown here is derived from an EMBL/GenBank/DDBJ whole genome shotgun (WGS) entry which is preliminary data.</text>
</comment>
<proteinExistence type="predicted"/>
<protein>
    <recommendedName>
        <fullName evidence="4">Transposase, Ptta/En/Spm, plant</fullName>
    </recommendedName>
</protein>
<dbReference type="Proteomes" id="UP000275267">
    <property type="component" value="Unassembled WGS sequence"/>
</dbReference>